<evidence type="ECO:0000313" key="1">
    <source>
        <dbReference type="EMBL" id="GGZ05865.1"/>
    </source>
</evidence>
<name>A0A918UGI3_9SPHN</name>
<sequence length="139" mass="15623">MAVLLLLVIGFALPAGIVAYIVYIAFIKKRKAFTALEEPDDQAVTLFMHGATIESRHKNRLEFENFVDRLQWALGNRGEVRDVSVNAEMATGAIFGESADEIYAHLRKILRHNSFSEHASVVLRYGPPGSQERRIHMAN</sequence>
<dbReference type="EMBL" id="BMZA01000007">
    <property type="protein sequence ID" value="GGZ05865.1"/>
    <property type="molecule type" value="Genomic_DNA"/>
</dbReference>
<reference evidence="1" key="1">
    <citation type="journal article" date="2014" name="Int. J. Syst. Evol. Microbiol.">
        <title>Complete genome sequence of Corynebacterium casei LMG S-19264T (=DSM 44701T), isolated from a smear-ripened cheese.</title>
        <authorList>
            <consortium name="US DOE Joint Genome Institute (JGI-PGF)"/>
            <person name="Walter F."/>
            <person name="Albersmeier A."/>
            <person name="Kalinowski J."/>
            <person name="Ruckert C."/>
        </authorList>
    </citation>
    <scope>NUCLEOTIDE SEQUENCE</scope>
    <source>
        <strain evidence="1">KCTC 32255</strain>
    </source>
</reference>
<reference evidence="1" key="2">
    <citation type="submission" date="2020-09" db="EMBL/GenBank/DDBJ databases">
        <authorList>
            <person name="Sun Q."/>
            <person name="Kim S."/>
        </authorList>
    </citation>
    <scope>NUCLEOTIDE SEQUENCE</scope>
    <source>
        <strain evidence="1">KCTC 32255</strain>
    </source>
</reference>
<dbReference type="AlphaFoldDB" id="A0A918UGI3"/>
<dbReference type="Proteomes" id="UP000648075">
    <property type="component" value="Unassembled WGS sequence"/>
</dbReference>
<evidence type="ECO:0000313" key="2">
    <source>
        <dbReference type="Proteomes" id="UP000648075"/>
    </source>
</evidence>
<comment type="caution">
    <text evidence="1">The sequence shown here is derived from an EMBL/GenBank/DDBJ whole genome shotgun (WGS) entry which is preliminary data.</text>
</comment>
<organism evidence="1 2">
    <name type="scientific">Novosphingobium colocasiae</name>
    <dbReference type="NCBI Taxonomy" id="1256513"/>
    <lineage>
        <taxon>Bacteria</taxon>
        <taxon>Pseudomonadati</taxon>
        <taxon>Pseudomonadota</taxon>
        <taxon>Alphaproteobacteria</taxon>
        <taxon>Sphingomonadales</taxon>
        <taxon>Sphingomonadaceae</taxon>
        <taxon>Novosphingobium</taxon>
    </lineage>
</organism>
<proteinExistence type="predicted"/>
<accession>A0A918UGI3</accession>
<dbReference type="RefSeq" id="WP_189621146.1">
    <property type="nucleotide sequence ID" value="NZ_BMZA01000007.1"/>
</dbReference>
<gene>
    <name evidence="1" type="ORF">GCM10011614_20860</name>
</gene>
<keyword evidence="2" id="KW-1185">Reference proteome</keyword>
<protein>
    <submittedName>
        <fullName evidence="1">Uncharacterized protein</fullName>
    </submittedName>
</protein>